<dbReference type="GO" id="GO:0003723">
    <property type="term" value="F:RNA binding"/>
    <property type="evidence" value="ECO:0007669"/>
    <property type="project" value="UniProtKB-UniRule"/>
</dbReference>
<feature type="compositionally biased region" description="Pro residues" evidence="7">
    <location>
        <begin position="84"/>
        <end position="101"/>
    </location>
</feature>
<dbReference type="CDD" id="cd12365">
    <property type="entry name" value="RRM_RNPS1"/>
    <property type="match status" value="1"/>
</dbReference>
<dbReference type="Proteomes" id="UP000824120">
    <property type="component" value="Chromosome 10"/>
</dbReference>
<dbReference type="AlphaFoldDB" id="A0A9J5WUZ5"/>
<dbReference type="InterPro" id="IPR035979">
    <property type="entry name" value="RBD_domain_sf"/>
</dbReference>
<evidence type="ECO:0000256" key="4">
    <source>
        <dbReference type="ARBA" id="ARBA00023187"/>
    </source>
</evidence>
<dbReference type="OrthoDB" id="252020at2759"/>
<feature type="region of interest" description="Disordered" evidence="7">
    <location>
        <begin position="169"/>
        <end position="207"/>
    </location>
</feature>
<dbReference type="SUPFAM" id="SSF54928">
    <property type="entry name" value="RNA-binding domain, RBD"/>
    <property type="match status" value="1"/>
</dbReference>
<evidence type="ECO:0000256" key="5">
    <source>
        <dbReference type="ARBA" id="ARBA00023242"/>
    </source>
</evidence>
<feature type="region of interest" description="Disordered" evidence="7">
    <location>
        <begin position="1"/>
        <end position="106"/>
    </location>
</feature>
<dbReference type="GO" id="GO:0005737">
    <property type="term" value="C:cytoplasm"/>
    <property type="evidence" value="ECO:0007669"/>
    <property type="project" value="TreeGrafter"/>
</dbReference>
<dbReference type="InterPro" id="IPR000504">
    <property type="entry name" value="RRM_dom"/>
</dbReference>
<sequence length="331" mass="36610">MAKPGRGRAASPSGSSSRSRSQSRSYTPSNSRSSSSRSPSRSRSRSRSISSSSSASRSASSRSPSRLPPSQRKSPAGVSKRGRSPPPPPPPESKKASPPPRNVNENHLKEIFGNFGEILHVQLAIDHVVNLPKGFAYVEFKTRIDAEKAQLHMDGAQIDGKVVHARFTLPERKKAASPPRAVATSSRRDAPRTDNAPVDVEKDGPKRQQDCMISCYIRNCSLSPIGRRGSPRRGPDSPVRRRANSPFRRGSPPPQRRRPASPMRRRSPSPPLRRHRTPPRGSPRRIRGSPVRRSPLPPRRRSPRRARSPPRRSPIGRPGPRKISKSRSPKR</sequence>
<dbReference type="EMBL" id="JACXVP010000010">
    <property type="protein sequence ID" value="KAG5578808.1"/>
    <property type="molecule type" value="Genomic_DNA"/>
</dbReference>
<feature type="compositionally biased region" description="Low complexity" evidence="7">
    <location>
        <begin position="47"/>
        <end position="75"/>
    </location>
</feature>
<dbReference type="GO" id="GO:0061574">
    <property type="term" value="C:ASAP complex"/>
    <property type="evidence" value="ECO:0007669"/>
    <property type="project" value="TreeGrafter"/>
</dbReference>
<feature type="compositionally biased region" description="Basic residues" evidence="7">
    <location>
        <begin position="298"/>
        <end position="310"/>
    </location>
</feature>
<evidence type="ECO:0000259" key="8">
    <source>
        <dbReference type="PROSITE" id="PS50102"/>
    </source>
</evidence>
<keyword evidence="10" id="KW-1185">Reference proteome</keyword>
<evidence type="ECO:0000256" key="6">
    <source>
        <dbReference type="PROSITE-ProRule" id="PRU00176"/>
    </source>
</evidence>
<keyword evidence="5" id="KW-0539">Nucleus</keyword>
<dbReference type="SMART" id="SM00360">
    <property type="entry name" value="RRM"/>
    <property type="match status" value="1"/>
</dbReference>
<keyword evidence="2" id="KW-0507">mRNA processing</keyword>
<name>A0A9J5WUZ5_SOLCO</name>
<evidence type="ECO:0000313" key="10">
    <source>
        <dbReference type="Proteomes" id="UP000824120"/>
    </source>
</evidence>
<dbReference type="PANTHER" id="PTHR15481:SF0">
    <property type="entry name" value="LD23870P-RELATED"/>
    <property type="match status" value="1"/>
</dbReference>
<feature type="non-terminal residue" evidence="9">
    <location>
        <position position="1"/>
    </location>
</feature>
<evidence type="ECO:0000256" key="1">
    <source>
        <dbReference type="ARBA" id="ARBA00004123"/>
    </source>
</evidence>
<evidence type="ECO:0000256" key="2">
    <source>
        <dbReference type="ARBA" id="ARBA00022664"/>
    </source>
</evidence>
<dbReference type="GO" id="GO:0000398">
    <property type="term" value="P:mRNA splicing, via spliceosome"/>
    <property type="evidence" value="ECO:0007669"/>
    <property type="project" value="TreeGrafter"/>
</dbReference>
<dbReference type="Pfam" id="PF00076">
    <property type="entry name" value="RRM_1"/>
    <property type="match status" value="1"/>
</dbReference>
<feature type="domain" description="RRM" evidence="8">
    <location>
        <begin position="100"/>
        <end position="170"/>
    </location>
</feature>
<dbReference type="PANTHER" id="PTHR15481">
    <property type="entry name" value="RIBONUCLEIC ACID BINDING PROTEIN S1"/>
    <property type="match status" value="1"/>
</dbReference>
<accession>A0A9J5WUZ5</accession>
<evidence type="ECO:0000256" key="7">
    <source>
        <dbReference type="SAM" id="MobiDB-lite"/>
    </source>
</evidence>
<protein>
    <recommendedName>
        <fullName evidence="8">RRM domain-containing protein</fullName>
    </recommendedName>
</protein>
<comment type="caution">
    <text evidence="9">The sequence shown here is derived from an EMBL/GenBank/DDBJ whole genome shotgun (WGS) entry which is preliminary data.</text>
</comment>
<dbReference type="GO" id="GO:0005654">
    <property type="term" value="C:nucleoplasm"/>
    <property type="evidence" value="ECO:0007669"/>
    <property type="project" value="TreeGrafter"/>
</dbReference>
<comment type="subcellular location">
    <subcellularLocation>
        <location evidence="1">Nucleus</location>
    </subcellularLocation>
</comment>
<feature type="compositionally biased region" description="Basic residues" evidence="7">
    <location>
        <begin position="255"/>
        <end position="287"/>
    </location>
</feature>
<keyword evidence="3 6" id="KW-0694">RNA-binding</keyword>
<dbReference type="InterPro" id="IPR034201">
    <property type="entry name" value="RNPS1_RRM"/>
</dbReference>
<organism evidence="9 10">
    <name type="scientific">Solanum commersonii</name>
    <name type="common">Commerson's wild potato</name>
    <name type="synonym">Commerson's nightshade</name>
    <dbReference type="NCBI Taxonomy" id="4109"/>
    <lineage>
        <taxon>Eukaryota</taxon>
        <taxon>Viridiplantae</taxon>
        <taxon>Streptophyta</taxon>
        <taxon>Embryophyta</taxon>
        <taxon>Tracheophyta</taxon>
        <taxon>Spermatophyta</taxon>
        <taxon>Magnoliopsida</taxon>
        <taxon>eudicotyledons</taxon>
        <taxon>Gunneridae</taxon>
        <taxon>Pentapetalae</taxon>
        <taxon>asterids</taxon>
        <taxon>lamiids</taxon>
        <taxon>Solanales</taxon>
        <taxon>Solanaceae</taxon>
        <taxon>Solanoideae</taxon>
        <taxon>Solaneae</taxon>
        <taxon>Solanum</taxon>
    </lineage>
</organism>
<reference evidence="9 10" key="1">
    <citation type="submission" date="2020-09" db="EMBL/GenBank/DDBJ databases">
        <title>De no assembly of potato wild relative species, Solanum commersonii.</title>
        <authorList>
            <person name="Cho K."/>
        </authorList>
    </citation>
    <scope>NUCLEOTIDE SEQUENCE [LARGE SCALE GENOMIC DNA]</scope>
    <source>
        <strain evidence="9">LZ3.2</strain>
        <tissue evidence="9">Leaf</tissue>
    </source>
</reference>
<evidence type="ECO:0000256" key="3">
    <source>
        <dbReference type="ARBA" id="ARBA00022884"/>
    </source>
</evidence>
<feature type="compositionally biased region" description="Basic residues" evidence="7">
    <location>
        <begin position="319"/>
        <end position="331"/>
    </location>
</feature>
<gene>
    <name evidence="9" type="ORF">H5410_049435</name>
</gene>
<feature type="compositionally biased region" description="Low complexity" evidence="7">
    <location>
        <begin position="8"/>
        <end position="39"/>
    </location>
</feature>
<dbReference type="Gene3D" id="3.30.70.330">
    <property type="match status" value="1"/>
</dbReference>
<keyword evidence="4" id="KW-0508">mRNA splicing</keyword>
<proteinExistence type="predicted"/>
<evidence type="ECO:0000313" key="9">
    <source>
        <dbReference type="EMBL" id="KAG5578808.1"/>
    </source>
</evidence>
<feature type="region of interest" description="Disordered" evidence="7">
    <location>
        <begin position="222"/>
        <end position="331"/>
    </location>
</feature>
<dbReference type="InterPro" id="IPR012677">
    <property type="entry name" value="Nucleotide-bd_a/b_plait_sf"/>
</dbReference>
<dbReference type="PROSITE" id="PS50102">
    <property type="entry name" value="RRM"/>
    <property type="match status" value="1"/>
</dbReference>